<name>A8R8L4_9FIRM</name>
<dbReference type="EMBL" id="ABAW02000013">
    <property type="protein sequence ID" value="EDP12098.1"/>
    <property type="molecule type" value="Genomic_DNA"/>
</dbReference>
<dbReference type="Proteomes" id="UP000004090">
    <property type="component" value="Unassembled WGS sequence"/>
</dbReference>
<reference evidence="1 2" key="2">
    <citation type="submission" date="2007-09" db="EMBL/GenBank/DDBJ databases">
        <authorList>
            <person name="Fulton L."/>
            <person name="Clifton S."/>
            <person name="Fulton B."/>
            <person name="Xu J."/>
            <person name="Minx P."/>
            <person name="Pepin K.H."/>
            <person name="Johnson M."/>
            <person name="Thiruvilangam P."/>
            <person name="Bhonagiri V."/>
            <person name="Nash W.E."/>
            <person name="Mardis E.R."/>
            <person name="Wilson R.K."/>
        </authorList>
    </citation>
    <scope>NUCLEOTIDE SEQUENCE [LARGE SCALE GENOMIC DNA]</scope>
    <source>
        <strain evidence="1 2">DSM 3991</strain>
    </source>
</reference>
<evidence type="ECO:0000313" key="2">
    <source>
        <dbReference type="Proteomes" id="UP000004090"/>
    </source>
</evidence>
<dbReference type="HOGENOM" id="CLU_2988887_0_0_9"/>
<dbReference type="eggNOG" id="ENOG502ZFUG">
    <property type="taxonomic scope" value="Bacteria"/>
</dbReference>
<reference evidence="1 2" key="1">
    <citation type="submission" date="2007-09" db="EMBL/GenBank/DDBJ databases">
        <title>Draft genome sequence of Eubacterium dolichum (DSM 3991).</title>
        <authorList>
            <person name="Sudarsanam P."/>
            <person name="Ley R."/>
            <person name="Guruge J."/>
            <person name="Turnbaugh P.J."/>
            <person name="Mahowald M."/>
            <person name="Liep D."/>
            <person name="Gordon J."/>
        </authorList>
    </citation>
    <scope>NUCLEOTIDE SEQUENCE [LARGE SCALE GENOMIC DNA]</scope>
    <source>
        <strain evidence="1 2">DSM 3991</strain>
    </source>
</reference>
<dbReference type="AlphaFoldDB" id="A8R8L4"/>
<gene>
    <name evidence="1" type="ORF">EUBDOL_00344</name>
</gene>
<evidence type="ECO:0000313" key="1">
    <source>
        <dbReference type="EMBL" id="EDP12098.1"/>
    </source>
</evidence>
<organism evidence="1 2">
    <name type="scientific">Amedibacillus dolichus DSM 3991</name>
    <dbReference type="NCBI Taxonomy" id="428127"/>
    <lineage>
        <taxon>Bacteria</taxon>
        <taxon>Bacillati</taxon>
        <taxon>Bacillota</taxon>
        <taxon>Erysipelotrichia</taxon>
        <taxon>Erysipelotrichales</taxon>
        <taxon>Erysipelotrichaceae</taxon>
        <taxon>Amedibacillus</taxon>
    </lineage>
</organism>
<accession>A8R8L4</accession>
<proteinExistence type="predicted"/>
<comment type="caution">
    <text evidence="1">The sequence shown here is derived from an EMBL/GenBank/DDBJ whole genome shotgun (WGS) entry which is preliminary data.</text>
</comment>
<sequence>MKSKKEMKLMKKIKCPNCGCIVEYEDKSVWEGNRDFEDVNCPKCNELLTRIFTDGFPNPHIVESNQK</sequence>
<protein>
    <submittedName>
        <fullName evidence="1">Uncharacterized protein</fullName>
    </submittedName>
</protein>